<geneLocation type="plasmid" evidence="1 2">
    <name>pYSPA8-3</name>
</geneLocation>
<protein>
    <submittedName>
        <fullName evidence="1">Uncharacterized protein</fullName>
    </submittedName>
</protein>
<keyword evidence="2" id="KW-1185">Reference proteome</keyword>
<reference evidence="1 2" key="1">
    <citation type="submission" date="2022-10" db="EMBL/GenBank/DDBJ databases">
        <title>Draft genome sequence of Streptomyces sp. YSPA8.</title>
        <authorList>
            <person name="Moriuchi R."/>
            <person name="Dohra H."/>
            <person name="Yamamura H."/>
            <person name="Kodani S."/>
        </authorList>
    </citation>
    <scope>NUCLEOTIDE SEQUENCE [LARGE SCALE GENOMIC DNA]</scope>
    <source>
        <strain evidence="1 2">YSPA8</strain>
        <plasmid evidence="1 2">pYSPA8-3</plasmid>
    </source>
</reference>
<evidence type="ECO:0000313" key="2">
    <source>
        <dbReference type="Proteomes" id="UP001291653"/>
    </source>
</evidence>
<dbReference type="RefSeq" id="WP_323452093.1">
    <property type="nucleotide sequence ID" value="NZ_LC735416.1"/>
</dbReference>
<dbReference type="Proteomes" id="UP001291653">
    <property type="component" value="Plasmid pYSPA8-3"/>
</dbReference>
<dbReference type="EMBL" id="LC735416">
    <property type="protein sequence ID" value="BDT39699.1"/>
    <property type="molecule type" value="Genomic_DNA"/>
</dbReference>
<evidence type="ECO:0000313" key="1">
    <source>
        <dbReference type="EMBL" id="BDT39699.1"/>
    </source>
</evidence>
<sequence>MSRAVDAVGRWHPEAPRPYLVVVRDAPLSLPKPAVYRMRTITPRVLGIAEVPYLAELRGVDTPGDGLDLRAVQRAARALRRSLGLAE</sequence>
<keyword evidence="1" id="KW-0614">Plasmid</keyword>
<organism evidence="1 2">
    <name type="scientific">Streptomyces yaizuensis</name>
    <dbReference type="NCBI Taxonomy" id="2989713"/>
    <lineage>
        <taxon>Bacteria</taxon>
        <taxon>Bacillati</taxon>
        <taxon>Actinomycetota</taxon>
        <taxon>Actinomycetes</taxon>
        <taxon>Kitasatosporales</taxon>
        <taxon>Streptomycetaceae</taxon>
        <taxon>Streptomyces</taxon>
    </lineage>
</organism>
<dbReference type="AlphaFoldDB" id="A0AA86MGC2"/>
<gene>
    <name evidence="1" type="ORF">SYYSPA8_37905</name>
</gene>
<proteinExistence type="predicted"/>
<name>A0AA86MGC2_9ACTN</name>
<accession>A0AA86MGC2</accession>